<feature type="region of interest" description="Disordered" evidence="1">
    <location>
        <begin position="78"/>
        <end position="122"/>
    </location>
</feature>
<feature type="compositionally biased region" description="Polar residues" evidence="1">
    <location>
        <begin position="42"/>
        <end position="52"/>
    </location>
</feature>
<gene>
    <name evidence="2" type="ORF">CP97_02035</name>
</gene>
<evidence type="ECO:0000313" key="2">
    <source>
        <dbReference type="EMBL" id="AKQ41085.1"/>
    </source>
</evidence>
<dbReference type="OrthoDB" id="7189469at2"/>
<evidence type="ECO:0000313" key="3">
    <source>
        <dbReference type="Proteomes" id="UP000059113"/>
    </source>
</evidence>
<accession>A0A0H4V997</accession>
<dbReference type="AlphaFoldDB" id="A0A0H4V997"/>
<proteinExistence type="predicted"/>
<sequence length="191" mass="20443">MRQIGEPSVEEILESIKRVIQRDNADAARKTRRLRESGVASDAQSPEDTISAFSLGANGWDESEDVLDLSETGAPLDEQLDEDLNGTSDSAAMDGDAGDDQANASAASGPASESLTNDRAADAMRQSLAALAMLSDPPAKPQIVRSGETSLEGLVRELLRPMLAEWLDTNLPDIVERQVKAEIARIAGKKR</sequence>
<feature type="region of interest" description="Disordered" evidence="1">
    <location>
        <begin position="21"/>
        <end position="57"/>
    </location>
</feature>
<dbReference type="KEGG" id="ery:CP97_02035"/>
<evidence type="ECO:0000256" key="1">
    <source>
        <dbReference type="SAM" id="MobiDB-lite"/>
    </source>
</evidence>
<feature type="compositionally biased region" description="Low complexity" evidence="1">
    <location>
        <begin position="86"/>
        <end position="109"/>
    </location>
</feature>
<keyword evidence="3" id="KW-1185">Reference proteome</keyword>
<dbReference type="Proteomes" id="UP000059113">
    <property type="component" value="Chromosome"/>
</dbReference>
<protein>
    <recommendedName>
        <fullName evidence="4">Pole-organizing protein PopZ</fullName>
    </recommendedName>
</protein>
<reference evidence="3" key="2">
    <citation type="submission" date="2015-04" db="EMBL/GenBank/DDBJ databases">
        <title>The complete genome sequence of Erythrobacter sp. s21-N3.</title>
        <authorList>
            <person name="Zhuang L."/>
            <person name="Liu Y."/>
            <person name="Shao Z."/>
        </authorList>
    </citation>
    <scope>NUCLEOTIDE SEQUENCE [LARGE SCALE GENOMIC DNA]</scope>
    <source>
        <strain evidence="3">s21-N3</strain>
    </source>
</reference>
<dbReference type="RefSeq" id="WP_048884578.1">
    <property type="nucleotide sequence ID" value="NZ_CP011310.1"/>
</dbReference>
<dbReference type="EMBL" id="CP011310">
    <property type="protein sequence ID" value="AKQ41085.1"/>
    <property type="molecule type" value="Genomic_DNA"/>
</dbReference>
<reference evidence="2 3" key="1">
    <citation type="journal article" date="2015" name="Int. J. Syst. Evol. Microbiol.">
        <title>Erythrobacter atlanticus sp. nov., a bacterium from ocean sediment able to degrade polycyclic aromatic hydrocarbons.</title>
        <authorList>
            <person name="Zhuang L."/>
            <person name="Liu Y."/>
            <person name="Wang L."/>
            <person name="Wang W."/>
            <person name="Shao Z."/>
        </authorList>
    </citation>
    <scope>NUCLEOTIDE SEQUENCE [LARGE SCALE GENOMIC DNA]</scope>
    <source>
        <strain evidence="3">s21-N3</strain>
    </source>
</reference>
<organism evidence="2 3">
    <name type="scientific">Aurantiacibacter atlanticus</name>
    <dbReference type="NCBI Taxonomy" id="1648404"/>
    <lineage>
        <taxon>Bacteria</taxon>
        <taxon>Pseudomonadati</taxon>
        <taxon>Pseudomonadota</taxon>
        <taxon>Alphaproteobacteria</taxon>
        <taxon>Sphingomonadales</taxon>
        <taxon>Erythrobacteraceae</taxon>
        <taxon>Aurantiacibacter</taxon>
    </lineage>
</organism>
<dbReference type="InterPro" id="IPR019632">
    <property type="entry name" value="DUF2497"/>
</dbReference>
<dbReference type="Pfam" id="PF10691">
    <property type="entry name" value="DUF2497"/>
    <property type="match status" value="1"/>
</dbReference>
<name>A0A0H4V997_9SPHN</name>
<dbReference type="PATRIC" id="fig|1648404.4.peg.436"/>
<evidence type="ECO:0008006" key="4">
    <source>
        <dbReference type="Google" id="ProtNLM"/>
    </source>
</evidence>
<dbReference type="STRING" id="1648404.CP97_02035"/>